<feature type="compositionally biased region" description="Basic and acidic residues" evidence="1">
    <location>
        <begin position="1"/>
        <end position="15"/>
    </location>
</feature>
<dbReference type="RefSeq" id="XP_017869395.1">
    <property type="nucleotide sequence ID" value="XM_018013906.1"/>
</dbReference>
<feature type="compositionally biased region" description="Low complexity" evidence="1">
    <location>
        <begin position="75"/>
        <end position="97"/>
    </location>
</feature>
<organism evidence="2 3">
    <name type="scientific">Drosophila arizonae</name>
    <name type="common">Fruit fly</name>
    <dbReference type="NCBI Taxonomy" id="7263"/>
    <lineage>
        <taxon>Eukaryota</taxon>
        <taxon>Metazoa</taxon>
        <taxon>Ecdysozoa</taxon>
        <taxon>Arthropoda</taxon>
        <taxon>Hexapoda</taxon>
        <taxon>Insecta</taxon>
        <taxon>Pterygota</taxon>
        <taxon>Neoptera</taxon>
        <taxon>Endopterygota</taxon>
        <taxon>Diptera</taxon>
        <taxon>Brachycera</taxon>
        <taxon>Muscomorpha</taxon>
        <taxon>Ephydroidea</taxon>
        <taxon>Drosophilidae</taxon>
        <taxon>Drosophila</taxon>
    </lineage>
</organism>
<evidence type="ECO:0000256" key="1">
    <source>
        <dbReference type="SAM" id="MobiDB-lite"/>
    </source>
</evidence>
<reference evidence="2" key="1">
    <citation type="journal article" date="1997" name="Nucleic Acids Res.">
        <title>tRNAscan-SE: a program for improved detection of transfer RNA genes in genomic sequence.</title>
        <authorList>
            <person name="Lowe T.M."/>
            <person name="Eddy S.R."/>
        </authorList>
    </citation>
    <scope>NUCLEOTIDE SEQUENCE [LARGE SCALE GENOMIC DNA]</scope>
</reference>
<evidence type="ECO:0000313" key="3">
    <source>
        <dbReference type="RefSeq" id="XP_017869395.1"/>
    </source>
</evidence>
<proteinExistence type="predicted"/>
<gene>
    <name evidence="3" type="primary">LOC108618002</name>
</gene>
<feature type="compositionally biased region" description="Low complexity" evidence="1">
    <location>
        <begin position="130"/>
        <end position="142"/>
    </location>
</feature>
<sequence length="302" mass="32427">MICKEGSRVDIDSKEGMQSQQAAAPIMTSSLPPNGYNTLQHRRKSQLITFSASSSDIKNSLSHELITASGRLSYAEEQQQPAAPATPTASTPTAEQEVYSRRSLEMGEELALQLEEDEEGEEAEAEEQAQEAIEQQQHQQQQQDEEDDEEVEDGLVVEDVEDVLYMHDEFETHIDAKSNNANDDSGGGSYEDSHALHSSLGGSNRNSLEKDDDDIEVDVISTDVSCYDQLLGSSCNTRHGDDDDLATLIGDNDHLVKGQKGHAAATAAANAAAALGKCALEPGSNVGNGNGGIIYANPFMGL</sequence>
<feature type="compositionally biased region" description="Acidic residues" evidence="1">
    <location>
        <begin position="143"/>
        <end position="153"/>
    </location>
</feature>
<reference evidence="2" key="2">
    <citation type="journal article" date="2016" name="G3 (Bethesda)">
        <title>Genome Evolution in Three Species of Cactophilic Drosophila.</title>
        <authorList>
            <person name="Sanchez-Flores A."/>
            <person name="Penazola F."/>
            <person name="Carpinteyro-Ponce J."/>
            <person name="Nazario-Yepiz N."/>
            <person name="Abreu-Goodger C."/>
            <person name="Machado C.A."/>
            <person name="Markow T.A."/>
        </authorList>
    </citation>
    <scope>NUCLEOTIDE SEQUENCE [LARGE SCALE GENOMIC DNA]</scope>
</reference>
<feature type="region of interest" description="Disordered" evidence="1">
    <location>
        <begin position="1"/>
        <end position="38"/>
    </location>
</feature>
<feature type="compositionally biased region" description="Acidic residues" evidence="1">
    <location>
        <begin position="114"/>
        <end position="129"/>
    </location>
</feature>
<feature type="region of interest" description="Disordered" evidence="1">
    <location>
        <begin position="174"/>
        <end position="212"/>
    </location>
</feature>
<reference evidence="3" key="3">
    <citation type="submission" date="2025-08" db="UniProtKB">
        <authorList>
            <consortium name="RefSeq"/>
        </authorList>
    </citation>
    <scope>IDENTIFICATION</scope>
    <source>
        <tissue evidence="3">Whole organism</tissue>
    </source>
</reference>
<name>A0ABM1PQA9_DROAR</name>
<dbReference type="GeneID" id="108618002"/>
<evidence type="ECO:0000313" key="2">
    <source>
        <dbReference type="Proteomes" id="UP000694904"/>
    </source>
</evidence>
<keyword evidence="2" id="KW-1185">Reference proteome</keyword>
<feature type="region of interest" description="Disordered" evidence="1">
    <location>
        <begin position="72"/>
        <end position="153"/>
    </location>
</feature>
<protein>
    <submittedName>
        <fullName evidence="3">Tyrosine-protein phosphatase 10D-like</fullName>
    </submittedName>
</protein>
<feature type="compositionally biased region" description="Polar residues" evidence="1">
    <location>
        <begin position="16"/>
        <end position="38"/>
    </location>
</feature>
<accession>A0ABM1PQA9</accession>
<dbReference type="Proteomes" id="UP000694904">
    <property type="component" value="Chromosome X"/>
</dbReference>